<dbReference type="CDD" id="cd08973">
    <property type="entry name" value="BaFpgNei_N_1"/>
    <property type="match status" value="1"/>
</dbReference>
<keyword evidence="11" id="KW-0456">Lyase</keyword>
<dbReference type="SUPFAM" id="SSF81624">
    <property type="entry name" value="N-terminal domain of MutM-like DNA repair proteins"/>
    <property type="match status" value="1"/>
</dbReference>
<evidence type="ECO:0000313" key="18">
    <source>
        <dbReference type="EMBL" id="MFI7586068.1"/>
    </source>
</evidence>
<evidence type="ECO:0000256" key="7">
    <source>
        <dbReference type="ARBA" id="ARBA00022801"/>
    </source>
</evidence>
<dbReference type="Gene3D" id="1.10.8.50">
    <property type="match status" value="1"/>
</dbReference>
<keyword evidence="4" id="KW-0479">Metal-binding</keyword>
<dbReference type="Proteomes" id="UP001612915">
    <property type="component" value="Unassembled WGS sequence"/>
</dbReference>
<dbReference type="Pfam" id="PF06831">
    <property type="entry name" value="H2TH"/>
    <property type="match status" value="1"/>
</dbReference>
<evidence type="ECO:0000256" key="4">
    <source>
        <dbReference type="ARBA" id="ARBA00022723"/>
    </source>
</evidence>
<evidence type="ECO:0000256" key="6">
    <source>
        <dbReference type="ARBA" id="ARBA00022771"/>
    </source>
</evidence>
<dbReference type="SMART" id="SM00898">
    <property type="entry name" value="Fapy_DNA_glyco"/>
    <property type="match status" value="1"/>
</dbReference>
<protein>
    <submittedName>
        <fullName evidence="18">Fpg/Nei family DNA glycosylase</fullName>
    </submittedName>
</protein>
<organism evidence="18 19">
    <name type="scientific">Spongisporangium articulatum</name>
    <dbReference type="NCBI Taxonomy" id="3362603"/>
    <lineage>
        <taxon>Bacteria</taxon>
        <taxon>Bacillati</taxon>
        <taxon>Actinomycetota</taxon>
        <taxon>Actinomycetes</taxon>
        <taxon>Kineosporiales</taxon>
        <taxon>Kineosporiaceae</taxon>
        <taxon>Spongisporangium</taxon>
    </lineage>
</organism>
<dbReference type="InterPro" id="IPR000214">
    <property type="entry name" value="Znf_DNA_glyclase/AP_lyase"/>
</dbReference>
<dbReference type="PROSITE" id="PS51068">
    <property type="entry name" value="FPG_CAT"/>
    <property type="match status" value="1"/>
</dbReference>
<evidence type="ECO:0000256" key="8">
    <source>
        <dbReference type="ARBA" id="ARBA00022833"/>
    </source>
</evidence>
<dbReference type="InterPro" id="IPR010663">
    <property type="entry name" value="Znf_FPG/IleRS"/>
</dbReference>
<dbReference type="SUPFAM" id="SSF46946">
    <property type="entry name" value="S13-like H2TH domain"/>
    <property type="match status" value="1"/>
</dbReference>
<keyword evidence="10" id="KW-0234">DNA repair</keyword>
<keyword evidence="9" id="KW-0238">DNA-binding</keyword>
<evidence type="ECO:0000313" key="19">
    <source>
        <dbReference type="Proteomes" id="UP001612915"/>
    </source>
</evidence>
<dbReference type="PANTHER" id="PTHR22993">
    <property type="entry name" value="FORMAMIDOPYRIMIDINE-DNA GLYCOSYLASE"/>
    <property type="match status" value="1"/>
</dbReference>
<dbReference type="Pfam" id="PF06827">
    <property type="entry name" value="zf-FPG_IleRS"/>
    <property type="match status" value="1"/>
</dbReference>
<dbReference type="InterPro" id="IPR035937">
    <property type="entry name" value="FPG_N"/>
</dbReference>
<dbReference type="PROSITE" id="PS01242">
    <property type="entry name" value="ZF_FPG_1"/>
    <property type="match status" value="1"/>
</dbReference>
<keyword evidence="8" id="KW-0862">Zinc</keyword>
<dbReference type="PROSITE" id="PS51066">
    <property type="entry name" value="ZF_FPG_2"/>
    <property type="match status" value="1"/>
</dbReference>
<dbReference type="InterPro" id="IPR010979">
    <property type="entry name" value="Ribosomal_uS13-like_H2TH"/>
</dbReference>
<evidence type="ECO:0000256" key="15">
    <source>
        <dbReference type="PROSITE-ProRule" id="PRU00391"/>
    </source>
</evidence>
<keyword evidence="6 15" id="KW-0863">Zinc-finger</keyword>
<evidence type="ECO:0000256" key="2">
    <source>
        <dbReference type="ARBA" id="ARBA00001947"/>
    </source>
</evidence>
<evidence type="ECO:0000256" key="3">
    <source>
        <dbReference type="ARBA" id="ARBA00009409"/>
    </source>
</evidence>
<evidence type="ECO:0000256" key="11">
    <source>
        <dbReference type="ARBA" id="ARBA00023239"/>
    </source>
</evidence>
<reference evidence="18 19" key="1">
    <citation type="submission" date="2024-10" db="EMBL/GenBank/DDBJ databases">
        <title>The Natural Products Discovery Center: Release of the First 8490 Sequenced Strains for Exploring Actinobacteria Biosynthetic Diversity.</title>
        <authorList>
            <person name="Kalkreuter E."/>
            <person name="Kautsar S.A."/>
            <person name="Yang D."/>
            <person name="Bader C.D."/>
            <person name="Teijaro C.N."/>
            <person name="Fluegel L."/>
            <person name="Davis C.M."/>
            <person name="Simpson J.R."/>
            <person name="Lauterbach L."/>
            <person name="Steele A.D."/>
            <person name="Gui C."/>
            <person name="Meng S."/>
            <person name="Li G."/>
            <person name="Viehrig K."/>
            <person name="Ye F."/>
            <person name="Su P."/>
            <person name="Kiefer A.F."/>
            <person name="Nichols A."/>
            <person name="Cepeda A.J."/>
            <person name="Yan W."/>
            <person name="Fan B."/>
            <person name="Jiang Y."/>
            <person name="Adhikari A."/>
            <person name="Zheng C.-J."/>
            <person name="Schuster L."/>
            <person name="Cowan T.M."/>
            <person name="Smanski M.J."/>
            <person name="Chevrette M.G."/>
            <person name="De Carvalho L.P.S."/>
            <person name="Shen B."/>
        </authorList>
    </citation>
    <scope>NUCLEOTIDE SEQUENCE [LARGE SCALE GENOMIC DNA]</scope>
    <source>
        <strain evidence="18 19">NPDC049639</strain>
    </source>
</reference>
<evidence type="ECO:0000256" key="14">
    <source>
        <dbReference type="ARBA" id="ARBA00044632"/>
    </source>
</evidence>
<proteinExistence type="inferred from homology"/>
<dbReference type="InterPro" id="IPR012319">
    <property type="entry name" value="FPG_cat"/>
</dbReference>
<feature type="domain" description="Formamidopyrimidine-DNA glycosylase catalytic" evidence="17">
    <location>
        <begin position="2"/>
        <end position="104"/>
    </location>
</feature>
<dbReference type="InterPro" id="IPR015887">
    <property type="entry name" value="DNA_glyclase_Znf_dom_DNA_BS"/>
</dbReference>
<dbReference type="Gene3D" id="3.20.190.10">
    <property type="entry name" value="MutM-like, N-terminal"/>
    <property type="match status" value="1"/>
</dbReference>
<dbReference type="EMBL" id="JBITLV010000001">
    <property type="protein sequence ID" value="MFI7586068.1"/>
    <property type="molecule type" value="Genomic_DNA"/>
</dbReference>
<dbReference type="SMART" id="SM01232">
    <property type="entry name" value="H2TH"/>
    <property type="match status" value="1"/>
</dbReference>
<keyword evidence="7" id="KW-0378">Hydrolase</keyword>
<dbReference type="PANTHER" id="PTHR22993:SF9">
    <property type="entry name" value="FORMAMIDOPYRIMIDINE-DNA GLYCOSYLASE"/>
    <property type="match status" value="1"/>
</dbReference>
<gene>
    <name evidence="18" type="ORF">ACIB24_03210</name>
</gene>
<keyword evidence="5" id="KW-0227">DNA damage</keyword>
<evidence type="ECO:0000256" key="13">
    <source>
        <dbReference type="ARBA" id="ARBA00023295"/>
    </source>
</evidence>
<dbReference type="InterPro" id="IPR015886">
    <property type="entry name" value="H2TH_FPG"/>
</dbReference>
<keyword evidence="13" id="KW-0326">Glycosidase</keyword>
<evidence type="ECO:0000256" key="9">
    <source>
        <dbReference type="ARBA" id="ARBA00023125"/>
    </source>
</evidence>
<dbReference type="Pfam" id="PF01149">
    <property type="entry name" value="Fapy_DNA_glyco"/>
    <property type="match status" value="1"/>
</dbReference>
<comment type="similarity">
    <text evidence="3">Belongs to the FPG family.</text>
</comment>
<comment type="catalytic activity">
    <reaction evidence="1">
        <text>Hydrolysis of DNA containing ring-opened 7-methylguanine residues, releasing 2,6-diamino-4-hydroxy-5-(N-methyl)formamidopyrimidine.</text>
        <dbReference type="EC" id="3.2.2.23"/>
    </reaction>
</comment>
<keyword evidence="12" id="KW-0511">Multifunctional enzyme</keyword>
<comment type="caution">
    <text evidence="18">The sequence shown here is derived from an EMBL/GenBank/DDBJ whole genome shotgun (WGS) entry which is preliminary data.</text>
</comment>
<evidence type="ECO:0000259" key="16">
    <source>
        <dbReference type="PROSITE" id="PS51066"/>
    </source>
</evidence>
<name>A0ABW8AIT0_9ACTN</name>
<sequence>MPELPEVQSLADFLRPRLLGRAVDRVDVAAISVLKTYDPPPTALRGLTVTGVNRFGKFLDVDVDGVHLVFHLSRAGWLRWYDSAPAGLLRPGKGPNALRVRFTGVVDPSLAGESDLDAEAEPGFDLTEQGTQKRLAVYLVRDPAEVPGIAKLGPDPLVPEFDRAAFGALLAGSRTQIKGLLRDQSVLAGVGNAYSDDVLHAAKLSPYAVAGKLTEEQVDELFTQLKAVLTGAIEASAGKPAKELKDSKRAGMRVHGRTGQPCPVCGDVVREVSFADRSMQYCATCQTGGKVLADRRLSRLLK</sequence>
<evidence type="ECO:0000256" key="1">
    <source>
        <dbReference type="ARBA" id="ARBA00001668"/>
    </source>
</evidence>
<accession>A0ABW8AIT0</accession>
<evidence type="ECO:0000256" key="12">
    <source>
        <dbReference type="ARBA" id="ARBA00023268"/>
    </source>
</evidence>
<evidence type="ECO:0000256" key="10">
    <source>
        <dbReference type="ARBA" id="ARBA00023204"/>
    </source>
</evidence>
<feature type="domain" description="FPG-type" evidence="16">
    <location>
        <begin position="253"/>
        <end position="287"/>
    </location>
</feature>
<evidence type="ECO:0000256" key="5">
    <source>
        <dbReference type="ARBA" id="ARBA00022763"/>
    </source>
</evidence>
<comment type="cofactor">
    <cofactor evidence="2">
        <name>Zn(2+)</name>
        <dbReference type="ChEBI" id="CHEBI:29105"/>
    </cofactor>
</comment>
<dbReference type="RefSeq" id="WP_398275064.1">
    <property type="nucleotide sequence ID" value="NZ_JBITLV010000001.1"/>
</dbReference>
<dbReference type="SUPFAM" id="SSF57716">
    <property type="entry name" value="Glucocorticoid receptor-like (DNA-binding domain)"/>
    <property type="match status" value="1"/>
</dbReference>
<evidence type="ECO:0000259" key="17">
    <source>
        <dbReference type="PROSITE" id="PS51068"/>
    </source>
</evidence>
<keyword evidence="19" id="KW-1185">Reference proteome</keyword>
<comment type="catalytic activity">
    <reaction evidence="14">
        <text>2'-deoxyribonucleotide-(2'-deoxyribose 5'-phosphate)-2'-deoxyribonucleotide-DNA = a 3'-end 2'-deoxyribonucleotide-(2,3-dehydro-2,3-deoxyribose 5'-phosphate)-DNA + a 5'-end 5'-phospho-2'-deoxyribonucleoside-DNA + H(+)</text>
        <dbReference type="Rhea" id="RHEA:66592"/>
        <dbReference type="Rhea" id="RHEA-COMP:13180"/>
        <dbReference type="Rhea" id="RHEA-COMP:16897"/>
        <dbReference type="Rhea" id="RHEA-COMP:17067"/>
        <dbReference type="ChEBI" id="CHEBI:15378"/>
        <dbReference type="ChEBI" id="CHEBI:136412"/>
        <dbReference type="ChEBI" id="CHEBI:157695"/>
        <dbReference type="ChEBI" id="CHEBI:167181"/>
        <dbReference type="EC" id="4.2.99.18"/>
    </reaction>
</comment>